<dbReference type="Proteomes" id="UP000014984">
    <property type="component" value="Chromosome"/>
</dbReference>
<evidence type="ECO:0000313" key="2">
    <source>
        <dbReference type="EMBL" id="AGR40873.1"/>
    </source>
</evidence>
<dbReference type="STRING" id="1276220.STAIW_v1c01960"/>
<dbReference type="AlphaFoldDB" id="S5MAT2"/>
<dbReference type="GO" id="GO:0006508">
    <property type="term" value="P:proteolysis"/>
    <property type="evidence" value="ECO:0007669"/>
    <property type="project" value="UniProtKB-KW"/>
</dbReference>
<dbReference type="InterPro" id="IPR043129">
    <property type="entry name" value="ATPase_NBD"/>
</dbReference>
<proteinExistence type="predicted"/>
<dbReference type="Gene3D" id="3.30.420.200">
    <property type="match status" value="1"/>
</dbReference>
<keyword evidence="2" id="KW-0378">Hydrolase</keyword>
<dbReference type="InterPro" id="IPR022496">
    <property type="entry name" value="T6A_TsaB"/>
</dbReference>
<evidence type="ECO:0000259" key="1">
    <source>
        <dbReference type="Pfam" id="PF00814"/>
    </source>
</evidence>
<keyword evidence="3" id="KW-1185">Reference proteome</keyword>
<organism evidence="2 3">
    <name type="scientific">Spiroplasma taiwanense CT-1</name>
    <dbReference type="NCBI Taxonomy" id="1276220"/>
    <lineage>
        <taxon>Bacteria</taxon>
        <taxon>Bacillati</taxon>
        <taxon>Mycoplasmatota</taxon>
        <taxon>Mollicutes</taxon>
        <taxon>Entomoplasmatales</taxon>
        <taxon>Spiroplasmataceae</taxon>
        <taxon>Spiroplasma</taxon>
    </lineage>
</organism>
<protein>
    <submittedName>
        <fullName evidence="2">Glycoprotease</fullName>
    </submittedName>
</protein>
<keyword evidence="2" id="KW-0645">Protease</keyword>
<dbReference type="HOGENOM" id="CLU_064886_0_2_14"/>
<dbReference type="PATRIC" id="fig|1276220.3.peg.199"/>
<dbReference type="Pfam" id="PF00814">
    <property type="entry name" value="TsaD"/>
    <property type="match status" value="1"/>
</dbReference>
<sequence>MNFFIDTSNTKLVLILEHNNIIIDSLIMENQFKVSDIVFTEIEKFLQKNNLTLKNLKNLYTTRGPGSYTGIRVAITILKTLKLINPFYNIFLISSLAFQAELNDSISILDAKGNKSYIGIYSKGENIILDQLVPNELIEEFKQQFPNYQVKKDYENINFEQYFLKLKNYFKNIENIENIEPLYIKHFI</sequence>
<name>S5MAT2_9MOLU</name>
<dbReference type="GO" id="GO:0008233">
    <property type="term" value="F:peptidase activity"/>
    <property type="evidence" value="ECO:0007669"/>
    <property type="project" value="UniProtKB-KW"/>
</dbReference>
<dbReference type="KEGG" id="stai:STAIW_v1c01960"/>
<reference evidence="2 3" key="1">
    <citation type="journal article" date="2013" name="Genome Biol. Evol.">
        <title>Comparison of metabolic capacities and inference of gene content evolution in mosquito-associated Spiroplasma diminutum and S. taiwanense.</title>
        <authorList>
            <person name="Lo W.S."/>
            <person name="Ku C."/>
            <person name="Chen L.L."/>
            <person name="Chang T.H."/>
            <person name="Kuo C.H."/>
        </authorList>
    </citation>
    <scope>NUCLEOTIDE SEQUENCE [LARGE SCALE GENOMIC DNA]</scope>
    <source>
        <strain evidence="2">CT-1</strain>
    </source>
</reference>
<dbReference type="GO" id="GO:0002949">
    <property type="term" value="P:tRNA threonylcarbamoyladenosine modification"/>
    <property type="evidence" value="ECO:0007669"/>
    <property type="project" value="InterPro"/>
</dbReference>
<evidence type="ECO:0000313" key="3">
    <source>
        <dbReference type="Proteomes" id="UP000014984"/>
    </source>
</evidence>
<gene>
    <name evidence="2" type="ORF">STAIW_v1c01960</name>
</gene>
<dbReference type="SUPFAM" id="SSF53067">
    <property type="entry name" value="Actin-like ATPase domain"/>
    <property type="match status" value="1"/>
</dbReference>
<dbReference type="OrthoDB" id="9784166at2"/>
<dbReference type="NCBIfam" id="TIGR03725">
    <property type="entry name" value="T6A_YeaZ"/>
    <property type="match status" value="1"/>
</dbReference>
<dbReference type="EMBL" id="CP005074">
    <property type="protein sequence ID" value="AGR40873.1"/>
    <property type="molecule type" value="Genomic_DNA"/>
</dbReference>
<dbReference type="Gene3D" id="3.30.420.40">
    <property type="match status" value="1"/>
</dbReference>
<accession>S5MAT2</accession>
<dbReference type="eggNOG" id="COG1214">
    <property type="taxonomic scope" value="Bacteria"/>
</dbReference>
<dbReference type="RefSeq" id="WP_020834012.1">
    <property type="nucleotide sequence ID" value="NC_021846.1"/>
</dbReference>
<feature type="domain" description="Gcp-like" evidence="1">
    <location>
        <begin position="40"/>
        <end position="136"/>
    </location>
</feature>
<dbReference type="InterPro" id="IPR000905">
    <property type="entry name" value="Gcp-like_dom"/>
</dbReference>